<dbReference type="Pfam" id="PF04205">
    <property type="entry name" value="FMN_bind"/>
    <property type="match status" value="1"/>
</dbReference>
<feature type="compositionally biased region" description="Polar residues" evidence="1">
    <location>
        <begin position="54"/>
        <end position="63"/>
    </location>
</feature>
<feature type="domain" description="FMN-binding" evidence="2">
    <location>
        <begin position="16"/>
        <end position="42"/>
    </location>
</feature>
<feature type="region of interest" description="Disordered" evidence="1">
    <location>
        <begin position="47"/>
        <end position="72"/>
    </location>
</feature>
<dbReference type="GO" id="GO:0010181">
    <property type="term" value="F:FMN binding"/>
    <property type="evidence" value="ECO:0007669"/>
    <property type="project" value="InterPro"/>
</dbReference>
<dbReference type="EMBL" id="VSSQ01042961">
    <property type="protein sequence ID" value="MPM96598.1"/>
    <property type="molecule type" value="Genomic_DNA"/>
</dbReference>
<evidence type="ECO:0000256" key="1">
    <source>
        <dbReference type="SAM" id="MobiDB-lite"/>
    </source>
</evidence>
<dbReference type="AlphaFoldDB" id="A0A645E5D5"/>
<gene>
    <name evidence="3" type="primary">rsxG_33</name>
    <name evidence="3" type="ORF">SDC9_143763</name>
</gene>
<comment type="caution">
    <text evidence="3">The sequence shown here is derived from an EMBL/GenBank/DDBJ whole genome shotgun (WGS) entry which is preliminary data.</text>
</comment>
<organism evidence="3">
    <name type="scientific">bioreactor metagenome</name>
    <dbReference type="NCBI Taxonomy" id="1076179"/>
    <lineage>
        <taxon>unclassified sequences</taxon>
        <taxon>metagenomes</taxon>
        <taxon>ecological metagenomes</taxon>
    </lineage>
</organism>
<accession>A0A645E5D5</accession>
<name>A0A645E5D5_9ZZZZ</name>
<protein>
    <submittedName>
        <fullName evidence="3">Electron transport complex subunit RsxG</fullName>
    </submittedName>
</protein>
<reference evidence="3" key="1">
    <citation type="submission" date="2019-08" db="EMBL/GenBank/DDBJ databases">
        <authorList>
            <person name="Kucharzyk K."/>
            <person name="Murdoch R.W."/>
            <person name="Higgins S."/>
            <person name="Loffler F."/>
        </authorList>
    </citation>
    <scope>NUCLEOTIDE SEQUENCE</scope>
</reference>
<dbReference type="GO" id="GO:0016020">
    <property type="term" value="C:membrane"/>
    <property type="evidence" value="ECO:0007669"/>
    <property type="project" value="InterPro"/>
</dbReference>
<sequence length="72" mass="7608">MVIGRNLSEGNLSVSKDRGQIDAITASTITSRAFLEAINRAYATYKGSDIDSGATGNNQTNSKIGKGEKTNE</sequence>
<dbReference type="InterPro" id="IPR007329">
    <property type="entry name" value="FMN-bd"/>
</dbReference>
<proteinExistence type="predicted"/>
<evidence type="ECO:0000313" key="3">
    <source>
        <dbReference type="EMBL" id="MPM96598.1"/>
    </source>
</evidence>
<evidence type="ECO:0000259" key="2">
    <source>
        <dbReference type="Pfam" id="PF04205"/>
    </source>
</evidence>